<gene>
    <name evidence="1" type="ORF">ALMOND_2B028624</name>
</gene>
<dbReference type="EMBL" id="CABIKO010000285">
    <property type="protein sequence ID" value="VVA33372.1"/>
    <property type="molecule type" value="Genomic_DNA"/>
</dbReference>
<accession>A0A5E4G178</accession>
<organism evidence="1 2">
    <name type="scientific">Prunus dulcis</name>
    <name type="common">Almond</name>
    <name type="synonym">Amygdalus dulcis</name>
    <dbReference type="NCBI Taxonomy" id="3755"/>
    <lineage>
        <taxon>Eukaryota</taxon>
        <taxon>Viridiplantae</taxon>
        <taxon>Streptophyta</taxon>
        <taxon>Embryophyta</taxon>
        <taxon>Tracheophyta</taxon>
        <taxon>Spermatophyta</taxon>
        <taxon>Magnoliopsida</taxon>
        <taxon>eudicotyledons</taxon>
        <taxon>Gunneridae</taxon>
        <taxon>Pentapetalae</taxon>
        <taxon>rosids</taxon>
        <taxon>fabids</taxon>
        <taxon>Rosales</taxon>
        <taxon>Rosaceae</taxon>
        <taxon>Amygdaloideae</taxon>
        <taxon>Amygdaleae</taxon>
        <taxon>Prunus</taxon>
    </lineage>
</organism>
<dbReference type="InParanoid" id="A0A5E4G178"/>
<evidence type="ECO:0000313" key="1">
    <source>
        <dbReference type="EMBL" id="VVA33372.1"/>
    </source>
</evidence>
<dbReference type="Proteomes" id="UP000327085">
    <property type="component" value="Chromosome 3"/>
</dbReference>
<protein>
    <submittedName>
        <fullName evidence="1">Uncharacterized protein</fullName>
    </submittedName>
</protein>
<dbReference type="Gramene" id="VVA33372">
    <property type="protein sequence ID" value="VVA33372"/>
    <property type="gene ID" value="Prudul26B028624"/>
</dbReference>
<proteinExistence type="predicted"/>
<evidence type="ECO:0000313" key="2">
    <source>
        <dbReference type="Proteomes" id="UP000327085"/>
    </source>
</evidence>
<reference evidence="2" key="1">
    <citation type="journal article" date="2020" name="Plant J.">
        <title>Transposons played a major role in the diversification between the closely related almond and peach genomes: results from the almond genome sequence.</title>
        <authorList>
            <person name="Alioto T."/>
            <person name="Alexiou K.G."/>
            <person name="Bardil A."/>
            <person name="Barteri F."/>
            <person name="Castanera R."/>
            <person name="Cruz F."/>
            <person name="Dhingra A."/>
            <person name="Duval H."/>
            <person name="Fernandez I Marti A."/>
            <person name="Frias L."/>
            <person name="Galan B."/>
            <person name="Garcia J.L."/>
            <person name="Howad W."/>
            <person name="Gomez-Garrido J."/>
            <person name="Gut M."/>
            <person name="Julca I."/>
            <person name="Morata J."/>
            <person name="Puigdomenech P."/>
            <person name="Ribeca P."/>
            <person name="Rubio Cabetas M.J."/>
            <person name="Vlasova A."/>
            <person name="Wirthensohn M."/>
            <person name="Garcia-Mas J."/>
            <person name="Gabaldon T."/>
            <person name="Casacuberta J.M."/>
            <person name="Arus P."/>
        </authorList>
    </citation>
    <scope>NUCLEOTIDE SEQUENCE [LARGE SCALE GENOMIC DNA]</scope>
    <source>
        <strain evidence="2">cv. Texas</strain>
    </source>
</reference>
<name>A0A5E4G178_PRUDU</name>
<feature type="non-terminal residue" evidence="1">
    <location>
        <position position="54"/>
    </location>
</feature>
<sequence length="54" mass="5859">METMLFVNGGQRGAIESNGYCNSSLSPYPMSCFKLPLATCKEINDDLRSIGKLG</sequence>
<dbReference type="AlphaFoldDB" id="A0A5E4G178"/>